<dbReference type="AlphaFoldDB" id="A0A7J9MAN5"/>
<dbReference type="Proteomes" id="UP000593576">
    <property type="component" value="Unassembled WGS sequence"/>
</dbReference>
<dbReference type="OrthoDB" id="991372at2759"/>
<name>A0A7J9MAN5_GOSSC</name>
<keyword evidence="2" id="KW-1185">Reference proteome</keyword>
<gene>
    <name evidence="1" type="ORF">Goshw_006851</name>
</gene>
<accession>A0A7J9MAN5</accession>
<sequence length="50" mass="5919">MTLTIEEYSALLRIDNVQLNKIYVKEPKPMTFKKKLMKLTGMTDTWAEKQ</sequence>
<proteinExistence type="predicted"/>
<protein>
    <submittedName>
        <fullName evidence="1">Uncharacterized protein</fullName>
    </submittedName>
</protein>
<reference evidence="1 2" key="1">
    <citation type="journal article" date="2019" name="Genome Biol. Evol.">
        <title>Insights into the evolution of the New World diploid cottons (Gossypium, subgenus Houzingenia) based on genome sequencing.</title>
        <authorList>
            <person name="Grover C.E."/>
            <person name="Arick M.A. 2nd"/>
            <person name="Thrash A."/>
            <person name="Conover J.L."/>
            <person name="Sanders W.S."/>
            <person name="Peterson D.G."/>
            <person name="Frelichowski J.E."/>
            <person name="Scheffler J.A."/>
            <person name="Scheffler B.E."/>
            <person name="Wendel J.F."/>
        </authorList>
    </citation>
    <scope>NUCLEOTIDE SEQUENCE [LARGE SCALE GENOMIC DNA]</scope>
    <source>
        <strain evidence="1">1</strain>
        <tissue evidence="1">Leaf</tissue>
    </source>
</reference>
<evidence type="ECO:0000313" key="2">
    <source>
        <dbReference type="Proteomes" id="UP000593576"/>
    </source>
</evidence>
<evidence type="ECO:0000313" key="1">
    <source>
        <dbReference type="EMBL" id="MBA0867980.1"/>
    </source>
</evidence>
<dbReference type="EMBL" id="JABFAF010000010">
    <property type="protein sequence ID" value="MBA0867980.1"/>
    <property type="molecule type" value="Genomic_DNA"/>
</dbReference>
<organism evidence="1 2">
    <name type="scientific">Gossypium schwendimanii</name>
    <name type="common">Cotton</name>
    <dbReference type="NCBI Taxonomy" id="34291"/>
    <lineage>
        <taxon>Eukaryota</taxon>
        <taxon>Viridiplantae</taxon>
        <taxon>Streptophyta</taxon>
        <taxon>Embryophyta</taxon>
        <taxon>Tracheophyta</taxon>
        <taxon>Spermatophyta</taxon>
        <taxon>Magnoliopsida</taxon>
        <taxon>eudicotyledons</taxon>
        <taxon>Gunneridae</taxon>
        <taxon>Pentapetalae</taxon>
        <taxon>rosids</taxon>
        <taxon>malvids</taxon>
        <taxon>Malvales</taxon>
        <taxon>Malvaceae</taxon>
        <taxon>Malvoideae</taxon>
        <taxon>Gossypium</taxon>
    </lineage>
</organism>
<feature type="non-terminal residue" evidence="1">
    <location>
        <position position="50"/>
    </location>
</feature>
<comment type="caution">
    <text evidence="1">The sequence shown here is derived from an EMBL/GenBank/DDBJ whole genome shotgun (WGS) entry which is preliminary data.</text>
</comment>